<dbReference type="FunFam" id="3.30.310.50:FF:000005">
    <property type="entry name" value="L antigen family member 3"/>
    <property type="match status" value="1"/>
</dbReference>
<comment type="similarity">
    <text evidence="3">Belongs to the CTAG/PCC1 family.</text>
</comment>
<evidence type="ECO:0000256" key="5">
    <source>
        <dbReference type="ARBA" id="ARBA00022694"/>
    </source>
</evidence>
<evidence type="ECO:0000256" key="2">
    <source>
        <dbReference type="ARBA" id="ARBA00004496"/>
    </source>
</evidence>
<dbReference type="GO" id="GO:0000408">
    <property type="term" value="C:EKC/KEOPS complex"/>
    <property type="evidence" value="ECO:0007669"/>
    <property type="project" value="TreeGrafter"/>
</dbReference>
<feature type="region of interest" description="Disordered" evidence="9">
    <location>
        <begin position="94"/>
        <end position="114"/>
    </location>
</feature>
<dbReference type="GO" id="GO:0005737">
    <property type="term" value="C:cytoplasm"/>
    <property type="evidence" value="ECO:0007669"/>
    <property type="project" value="UniProtKB-SubCell"/>
</dbReference>
<comment type="subcellular location">
    <subcellularLocation>
        <location evidence="2">Cytoplasm</location>
    </subcellularLocation>
    <subcellularLocation>
        <location evidence="1">Nucleus</location>
    </subcellularLocation>
</comment>
<dbReference type="Gene3D" id="3.30.310.50">
    <property type="entry name" value="Alpha-D-phosphohexomutase, C-terminal domain"/>
    <property type="match status" value="1"/>
</dbReference>
<dbReference type="GeneID" id="119738636"/>
<dbReference type="Proteomes" id="UP000887568">
    <property type="component" value="Unplaced"/>
</dbReference>
<dbReference type="OMA" id="HAKIAYR"/>
<evidence type="ECO:0000313" key="11">
    <source>
        <dbReference type="Proteomes" id="UP000887568"/>
    </source>
</evidence>
<evidence type="ECO:0000256" key="3">
    <source>
        <dbReference type="ARBA" id="ARBA00007073"/>
    </source>
</evidence>
<evidence type="ECO:0000256" key="7">
    <source>
        <dbReference type="ARBA" id="ARBA00053047"/>
    </source>
</evidence>
<dbReference type="OrthoDB" id="10025739at2759"/>
<evidence type="ECO:0000256" key="1">
    <source>
        <dbReference type="ARBA" id="ARBA00004123"/>
    </source>
</evidence>
<proteinExistence type="inferred from homology"/>
<dbReference type="GO" id="GO:0008033">
    <property type="term" value="P:tRNA processing"/>
    <property type="evidence" value="ECO:0007669"/>
    <property type="project" value="UniProtKB-KW"/>
</dbReference>
<comment type="function">
    <text evidence="7">Component of the EKC/KEOPS complex that is required for the formation of a threonylcarbamoyl group on adenosine at position 37 (t(6)A37) in tRNAs that read codons beginning with adenine. The complex is probably involved in the transfer of the threonylcarbamoyl moiety of threonylcarbamoyl-AMP (TC-AMP) to the N6 group of A37. LAGE3 functions as a dimerization module for the complex.</text>
</comment>
<keyword evidence="4" id="KW-0963">Cytoplasm</keyword>
<dbReference type="AlphaFoldDB" id="A0A914B117"/>
<dbReference type="GO" id="GO:0070525">
    <property type="term" value="P:tRNA threonylcarbamoyladenosine metabolic process"/>
    <property type="evidence" value="ECO:0007669"/>
    <property type="project" value="TreeGrafter"/>
</dbReference>
<keyword evidence="5" id="KW-0819">tRNA processing</keyword>
<dbReference type="PANTHER" id="PTHR31283:SF5">
    <property type="entry name" value="EKC_KEOPS COMPLEX SUBUNIT LAGE3"/>
    <property type="match status" value="1"/>
</dbReference>
<dbReference type="GO" id="GO:0005634">
    <property type="term" value="C:nucleus"/>
    <property type="evidence" value="ECO:0007669"/>
    <property type="project" value="UniProtKB-SubCell"/>
</dbReference>
<evidence type="ECO:0000256" key="9">
    <source>
        <dbReference type="SAM" id="MobiDB-lite"/>
    </source>
</evidence>
<dbReference type="InterPro" id="IPR015419">
    <property type="entry name" value="CTAG/Pcc1"/>
</dbReference>
<evidence type="ECO:0000256" key="8">
    <source>
        <dbReference type="ARBA" id="ARBA00076355"/>
    </source>
</evidence>
<organism evidence="10 11">
    <name type="scientific">Patiria miniata</name>
    <name type="common">Bat star</name>
    <name type="synonym">Asterina miniata</name>
    <dbReference type="NCBI Taxonomy" id="46514"/>
    <lineage>
        <taxon>Eukaryota</taxon>
        <taxon>Metazoa</taxon>
        <taxon>Echinodermata</taxon>
        <taxon>Eleutherozoa</taxon>
        <taxon>Asterozoa</taxon>
        <taxon>Asteroidea</taxon>
        <taxon>Valvatacea</taxon>
        <taxon>Valvatida</taxon>
        <taxon>Asterinidae</taxon>
        <taxon>Patiria</taxon>
    </lineage>
</organism>
<keyword evidence="6" id="KW-0539">Nucleus</keyword>
<feature type="compositionally biased region" description="Polar residues" evidence="9">
    <location>
        <begin position="104"/>
        <end position="114"/>
    </location>
</feature>
<dbReference type="PANTHER" id="PTHR31283">
    <property type="entry name" value="EKC/KEOPS COMPLEX SUBUNIT PCC1 FAMILY MEMBER"/>
    <property type="match status" value="1"/>
</dbReference>
<name>A0A914B117_PATMI</name>
<keyword evidence="11" id="KW-1185">Reference proteome</keyword>
<sequence>MGTFQNNMAASMDTGKHECDLSIPFPSAREAEIAYNTLRVDKEPRKEITKELQLVENTLKVRFTATEARLLRVAVGSFMDYLNLTIQTMEHFGPPMKRVRPTEVQEQSTDEVAS</sequence>
<evidence type="ECO:0000256" key="4">
    <source>
        <dbReference type="ARBA" id="ARBA00022490"/>
    </source>
</evidence>
<accession>A0A914B117</accession>
<protein>
    <recommendedName>
        <fullName evidence="8">L antigen family member 3</fullName>
    </recommendedName>
</protein>
<dbReference type="EnsemblMetazoa" id="XM_038213546.1">
    <property type="protein sequence ID" value="XP_038069474.1"/>
    <property type="gene ID" value="LOC119738636"/>
</dbReference>
<evidence type="ECO:0000313" key="10">
    <source>
        <dbReference type="EnsemblMetazoa" id="XP_038069474.1"/>
    </source>
</evidence>
<dbReference type="Pfam" id="PF09341">
    <property type="entry name" value="Pcc1"/>
    <property type="match status" value="1"/>
</dbReference>
<evidence type="ECO:0000256" key="6">
    <source>
        <dbReference type="ARBA" id="ARBA00023242"/>
    </source>
</evidence>
<dbReference type="RefSeq" id="XP_038069474.1">
    <property type="nucleotide sequence ID" value="XM_038213546.1"/>
</dbReference>
<reference evidence="10" key="1">
    <citation type="submission" date="2022-11" db="UniProtKB">
        <authorList>
            <consortium name="EnsemblMetazoa"/>
        </authorList>
    </citation>
    <scope>IDENTIFICATION</scope>
</reference>